<reference evidence="1 2" key="1">
    <citation type="submission" date="2018-06" db="EMBL/GenBank/DDBJ databases">
        <authorList>
            <consortium name="Pathogen Informatics"/>
            <person name="Doyle S."/>
        </authorList>
    </citation>
    <scope>NUCLEOTIDE SEQUENCE [LARGE SCALE GENOMIC DNA]</scope>
    <source>
        <strain evidence="1 2">NCTC9381</strain>
    </source>
</reference>
<sequence length="106" mass="11944">MLSAIIVTILDDEKVAFKSVGCSQNISCFSTRGFLEKGSSCCVYFESESEKIIAIKKLVEIGALFSYGHGWAPSQVMEYLKEKGKIDMPYKEIFWRGPGDYVITER</sequence>
<dbReference type="EMBL" id="UGSO01000001">
    <property type="protein sequence ID" value="SUB17209.1"/>
    <property type="molecule type" value="Genomic_DNA"/>
</dbReference>
<proteinExistence type="predicted"/>
<evidence type="ECO:0000313" key="2">
    <source>
        <dbReference type="Proteomes" id="UP000254640"/>
    </source>
</evidence>
<accession>A0A379AI03</accession>
<protein>
    <submittedName>
        <fullName evidence="1">Uncharacterized protein</fullName>
    </submittedName>
</protein>
<dbReference type="RefSeq" id="WP_062757480.1">
    <property type="nucleotide sequence ID" value="NZ_CP077366.1"/>
</dbReference>
<dbReference type="GeneID" id="66826190"/>
<organism evidence="1 2">
    <name type="scientific">Enterobacter agglomerans</name>
    <name type="common">Erwinia herbicola</name>
    <name type="synonym">Pantoea agglomerans</name>
    <dbReference type="NCBI Taxonomy" id="549"/>
    <lineage>
        <taxon>Bacteria</taxon>
        <taxon>Pseudomonadati</taxon>
        <taxon>Pseudomonadota</taxon>
        <taxon>Gammaproteobacteria</taxon>
        <taxon>Enterobacterales</taxon>
        <taxon>Erwiniaceae</taxon>
        <taxon>Pantoea</taxon>
        <taxon>Pantoea agglomerans group</taxon>
    </lineage>
</organism>
<evidence type="ECO:0000313" key="1">
    <source>
        <dbReference type="EMBL" id="SUB17209.1"/>
    </source>
</evidence>
<name>A0A379AI03_ENTAG</name>
<keyword evidence="2" id="KW-1185">Reference proteome</keyword>
<dbReference type="Proteomes" id="UP000254640">
    <property type="component" value="Unassembled WGS sequence"/>
</dbReference>
<gene>
    <name evidence="1" type="ORF">NCTC9381_03131</name>
</gene>
<dbReference type="AlphaFoldDB" id="A0A379AI03"/>